<dbReference type="KEGG" id="sjp:SJA_C1-18940"/>
<proteinExistence type="predicted"/>
<dbReference type="HOGENOM" id="CLU_1957431_0_0_5"/>
<dbReference type="GeneID" id="29273487"/>
<evidence type="ECO:0000313" key="2">
    <source>
        <dbReference type="EMBL" id="BAI96728.1"/>
    </source>
</evidence>
<organism evidence="2 3">
    <name type="scientific">Sphingobium indicum (strain DSM 16413 / CCM 7287 / MTCC 6362 / UT26 / NBRC 101211 / UT26S)</name>
    <name type="common">Sphingobium japonicum</name>
    <dbReference type="NCBI Taxonomy" id="452662"/>
    <lineage>
        <taxon>Bacteria</taxon>
        <taxon>Pseudomonadati</taxon>
        <taxon>Pseudomonadota</taxon>
        <taxon>Alphaproteobacteria</taxon>
        <taxon>Sphingomonadales</taxon>
        <taxon>Sphingomonadaceae</taxon>
        <taxon>Sphingobium</taxon>
    </lineage>
</organism>
<dbReference type="STRING" id="452662.SJA_C1-18940"/>
<dbReference type="EMBL" id="AP010803">
    <property type="protein sequence ID" value="BAI96728.1"/>
    <property type="molecule type" value="Genomic_DNA"/>
</dbReference>
<feature type="domain" description="Surface-adhesin protein E-like" evidence="1">
    <location>
        <begin position="19"/>
        <end position="122"/>
    </location>
</feature>
<sequence>MIVGWALSILLVVSQSEQWEMIGTTNSGVRILVDAGSIQSSGPERTATIRLGSPGSLAGKIVEARQYERFDCATRHWALLGYVAYADDGSVVDHKSPGPAPATMAPVVPDTIGEAVLDFVCTYQPGAAPSSGAATREPN</sequence>
<dbReference type="RefSeq" id="WP_013040201.1">
    <property type="nucleotide sequence ID" value="NC_014006.1"/>
</dbReference>
<evidence type="ECO:0000313" key="3">
    <source>
        <dbReference type="Proteomes" id="UP000007753"/>
    </source>
</evidence>
<keyword evidence="3" id="KW-1185">Reference proteome</keyword>
<dbReference type="Proteomes" id="UP000007753">
    <property type="component" value="Chromosome 1"/>
</dbReference>
<dbReference type="InterPro" id="IPR031939">
    <property type="entry name" value="Adhesin_E-like"/>
</dbReference>
<dbReference type="AlphaFoldDB" id="D4Z296"/>
<protein>
    <recommendedName>
        <fullName evidence="1">Surface-adhesin protein E-like domain-containing protein</fullName>
    </recommendedName>
</protein>
<gene>
    <name evidence="2" type="ordered locus">SJA_C1-18940</name>
</gene>
<evidence type="ECO:0000259" key="1">
    <source>
        <dbReference type="Pfam" id="PF16747"/>
    </source>
</evidence>
<name>D4Z296_SPHIU</name>
<accession>D4Z296</accession>
<dbReference type="Pfam" id="PF16747">
    <property type="entry name" value="Adhesin_E"/>
    <property type="match status" value="1"/>
</dbReference>
<reference evidence="2 3" key="1">
    <citation type="journal article" date="2010" name="J. Bacteriol.">
        <title>Complete genome sequence of the representative gamma-hexachlorocyclohexane-degrading bacterium Sphingobium japonicum UT26.</title>
        <authorList>
            <person name="Nagata Y."/>
            <person name="Ohtsubo Y."/>
            <person name="Endo R."/>
            <person name="Ichikawa N."/>
            <person name="Ankai A."/>
            <person name="Oguchi A."/>
            <person name="Fukui S."/>
            <person name="Fujita N."/>
            <person name="Tsuda M."/>
        </authorList>
    </citation>
    <scope>NUCLEOTIDE SEQUENCE [LARGE SCALE GENOMIC DNA]</scope>
    <source>
        <strain evidence="3">DSM 16413 / CCM 7287 / MTCC 6362 / UT26 / NBRC 101211 / UT26S</strain>
    </source>
</reference>